<feature type="binding site" evidence="4">
    <location>
        <position position="320"/>
    </location>
    <ligand>
        <name>substrate</name>
    </ligand>
</feature>
<dbReference type="SUPFAM" id="SSF51556">
    <property type="entry name" value="Metallo-dependent hydrolases"/>
    <property type="match status" value="1"/>
</dbReference>
<dbReference type="SUPFAM" id="SSF51338">
    <property type="entry name" value="Composite domain of metallo-dependent hydrolases"/>
    <property type="match status" value="1"/>
</dbReference>
<accession>A0A0B7MKH0</accession>
<keyword evidence="3 4" id="KW-0862">Zinc</keyword>
<reference evidence="7" key="1">
    <citation type="submission" date="2015-01" db="EMBL/GenBank/DDBJ databases">
        <authorList>
            <person name="Manzoor Shahid"/>
            <person name="Zubair Saima"/>
        </authorList>
    </citation>
    <scope>NUCLEOTIDE SEQUENCE [LARGE SCALE GENOMIC DNA]</scope>
    <source>
        <strain evidence="7">Sp3</strain>
    </source>
</reference>
<comment type="caution">
    <text evidence="4">Lacks conserved residue(s) required for the propagation of feature annotation.</text>
</comment>
<dbReference type="AlphaFoldDB" id="A0A0B7MKH0"/>
<organism evidence="6 7">
    <name type="scientific">Syntrophaceticus schinkii</name>
    <dbReference type="NCBI Taxonomy" id="499207"/>
    <lineage>
        <taxon>Bacteria</taxon>
        <taxon>Bacillati</taxon>
        <taxon>Bacillota</taxon>
        <taxon>Clostridia</taxon>
        <taxon>Thermoanaerobacterales</taxon>
        <taxon>Thermoanaerobacterales Family III. Incertae Sedis</taxon>
        <taxon>Syntrophaceticus</taxon>
    </lineage>
</organism>
<evidence type="ECO:0000259" key="5">
    <source>
        <dbReference type="Pfam" id="PF01979"/>
    </source>
</evidence>
<dbReference type="GO" id="GO:0046872">
    <property type="term" value="F:metal ion binding"/>
    <property type="evidence" value="ECO:0007669"/>
    <property type="project" value="UniProtKB-KW"/>
</dbReference>
<protein>
    <recommendedName>
        <fullName evidence="4">5-methylthioadenosine/S-adenosylhomocysteine deaminase</fullName>
        <shortName evidence="4">MTA/SAH deaminase</shortName>
        <ecNumber evidence="4">3.5.4.28</ecNumber>
        <ecNumber evidence="4">3.5.4.31</ecNumber>
    </recommendedName>
</protein>
<gene>
    <name evidence="4 6" type="primary">mtaD</name>
    <name evidence="6" type="ORF">SSCH_190028</name>
</gene>
<evidence type="ECO:0000313" key="6">
    <source>
        <dbReference type="EMBL" id="CEO88456.1"/>
    </source>
</evidence>
<comment type="catalytic activity">
    <reaction evidence="4">
        <text>S-adenosyl-L-homocysteine + H2O + H(+) = S-inosyl-L-homocysteine + NH4(+)</text>
        <dbReference type="Rhea" id="RHEA:20716"/>
        <dbReference type="ChEBI" id="CHEBI:15377"/>
        <dbReference type="ChEBI" id="CHEBI:15378"/>
        <dbReference type="ChEBI" id="CHEBI:28938"/>
        <dbReference type="ChEBI" id="CHEBI:57856"/>
        <dbReference type="ChEBI" id="CHEBI:57985"/>
        <dbReference type="EC" id="3.5.4.28"/>
    </reaction>
</comment>
<comment type="function">
    <text evidence="4">Catalyzes the deamination of 5-methylthioadenosine and S-adenosyl-L-homocysteine into 5-methylthioinosine and S-inosyl-L-homocysteine, respectively. Is also able to deaminate adenosine.</text>
</comment>
<evidence type="ECO:0000256" key="1">
    <source>
        <dbReference type="ARBA" id="ARBA00022723"/>
    </source>
</evidence>
<name>A0A0B7MKH0_9FIRM</name>
<feature type="binding site" evidence="4">
    <location>
        <position position="235"/>
    </location>
    <ligand>
        <name>substrate</name>
    </ligand>
</feature>
<sequence length="433" mass="47507">MMYLSCVIISWKVTARERVNNVKLLIKNCYLLPDDGDAAAARGDLAIEGDRILKVGDEGELPRDWKAERVMEGEDYLCLPGLINCHTHAAMTLLRSYADDLPLMYWLEKKIWPIEARLTADDVYWGTMLALVEMIESGTTTFSDMYFFMDRAAEAVEESGMRACLARGLVGTGSEAETGLEESKEFLEKWQGAAKGRISIWLGPHAPYTCPPDYLDKVLALAQDYRAGIHIHVAETKDEVEQINKLYGKTPVEYLKERGVFQFTTLAAHCVHLTAEDISVLAETGTGVAHNPESNMKLASGIAPVPQLLAAEVTVGIGTDGAASNNNLDMLEEMRTAALLHKVNQMDPLTLPAPQVLSMATGDGARALGLEDVGLLKPGYKADIILVDLNQAHLYPRHNLTSHMVYAAQASDVDTVIIDGRIVNGKAQSLDHR</sequence>
<keyword evidence="1 4" id="KW-0479">Metal-binding</keyword>
<feature type="binding site" evidence="4">
    <location>
        <position position="232"/>
    </location>
    <ligand>
        <name>Zn(2+)</name>
        <dbReference type="ChEBI" id="CHEBI:29105"/>
    </ligand>
</feature>
<keyword evidence="2 4" id="KW-0378">Hydrolase</keyword>
<dbReference type="GO" id="GO:0090614">
    <property type="term" value="F:5'-methylthioadenosine deaminase activity"/>
    <property type="evidence" value="ECO:0007669"/>
    <property type="project" value="UniProtKB-UniRule"/>
</dbReference>
<dbReference type="InterPro" id="IPR032466">
    <property type="entry name" value="Metal_Hydrolase"/>
</dbReference>
<dbReference type="InterPro" id="IPR006680">
    <property type="entry name" value="Amidohydro-rel"/>
</dbReference>
<dbReference type="Gene3D" id="2.30.40.10">
    <property type="entry name" value="Urease, subunit C, domain 1"/>
    <property type="match status" value="1"/>
</dbReference>
<dbReference type="Proteomes" id="UP000046155">
    <property type="component" value="Unassembled WGS sequence"/>
</dbReference>
<dbReference type="Pfam" id="PF01979">
    <property type="entry name" value="Amidohydro_1"/>
    <property type="match status" value="1"/>
</dbReference>
<dbReference type="GO" id="GO:0050270">
    <property type="term" value="F:S-adenosylhomocysteine deaminase activity"/>
    <property type="evidence" value="ECO:0007669"/>
    <property type="project" value="UniProtKB-UniRule"/>
</dbReference>
<dbReference type="InterPro" id="IPR050287">
    <property type="entry name" value="MTA/SAH_deaminase"/>
</dbReference>
<dbReference type="EC" id="3.5.4.31" evidence="4"/>
<dbReference type="HAMAP" id="MF_01281">
    <property type="entry name" value="MTA_SAH_deamin"/>
    <property type="match status" value="1"/>
</dbReference>
<evidence type="ECO:0000256" key="2">
    <source>
        <dbReference type="ARBA" id="ARBA00022801"/>
    </source>
</evidence>
<comment type="catalytic activity">
    <reaction evidence="4">
        <text>S-methyl-5'-thioadenosine + H2O + H(+) = S-methyl-5'-thioinosine + NH4(+)</text>
        <dbReference type="Rhea" id="RHEA:25025"/>
        <dbReference type="ChEBI" id="CHEBI:15377"/>
        <dbReference type="ChEBI" id="CHEBI:15378"/>
        <dbReference type="ChEBI" id="CHEBI:17509"/>
        <dbReference type="ChEBI" id="CHEBI:28938"/>
        <dbReference type="ChEBI" id="CHEBI:48595"/>
        <dbReference type="EC" id="3.5.4.31"/>
    </reaction>
</comment>
<feature type="binding site" evidence="4">
    <location>
        <position position="205"/>
    </location>
    <ligand>
        <name>substrate</name>
    </ligand>
</feature>
<comment type="similarity">
    <text evidence="4">Belongs to the metallo-dependent hydrolases superfamily. MTA/SAH deaminase family.</text>
</comment>
<evidence type="ECO:0000313" key="7">
    <source>
        <dbReference type="Proteomes" id="UP000046155"/>
    </source>
</evidence>
<dbReference type="CDD" id="cd01298">
    <property type="entry name" value="ATZ_TRZ_like"/>
    <property type="match status" value="1"/>
</dbReference>
<dbReference type="InterPro" id="IPR011059">
    <property type="entry name" value="Metal-dep_hydrolase_composite"/>
</dbReference>
<feature type="binding site" evidence="4">
    <location>
        <position position="115"/>
    </location>
    <ligand>
        <name>substrate</name>
    </ligand>
</feature>
<dbReference type="PANTHER" id="PTHR43794:SF11">
    <property type="entry name" value="AMIDOHYDROLASE-RELATED DOMAIN-CONTAINING PROTEIN"/>
    <property type="match status" value="1"/>
</dbReference>
<dbReference type="EMBL" id="CDRZ01000101">
    <property type="protein sequence ID" value="CEO88456.1"/>
    <property type="molecule type" value="Genomic_DNA"/>
</dbReference>
<feature type="binding site" evidence="4">
    <location>
        <position position="167"/>
    </location>
    <ligand>
        <name>substrate</name>
    </ligand>
</feature>
<keyword evidence="7" id="KW-1185">Reference proteome</keyword>
<feature type="binding site" evidence="4">
    <location>
        <position position="86"/>
    </location>
    <ligand>
        <name>Zn(2+)</name>
        <dbReference type="ChEBI" id="CHEBI:29105"/>
    </ligand>
</feature>
<comment type="cofactor">
    <cofactor evidence="4">
        <name>Zn(2+)</name>
        <dbReference type="ChEBI" id="CHEBI:29105"/>
    </cofactor>
    <text evidence="4">Binds 1 zinc ion per subunit.</text>
</comment>
<evidence type="ECO:0000256" key="3">
    <source>
        <dbReference type="ARBA" id="ARBA00022833"/>
    </source>
</evidence>
<dbReference type="FunFam" id="3.20.20.140:FF:000014">
    <property type="entry name" value="5-methylthioadenosine/S-adenosylhomocysteine deaminase"/>
    <property type="match status" value="1"/>
</dbReference>
<dbReference type="PANTHER" id="PTHR43794">
    <property type="entry name" value="AMINOHYDROLASE SSNA-RELATED"/>
    <property type="match status" value="1"/>
</dbReference>
<feature type="domain" description="Amidohydrolase-related" evidence="5">
    <location>
        <begin position="79"/>
        <end position="423"/>
    </location>
</feature>
<feature type="binding site" evidence="4">
    <location>
        <position position="320"/>
    </location>
    <ligand>
        <name>Zn(2+)</name>
        <dbReference type="ChEBI" id="CHEBI:29105"/>
    </ligand>
</feature>
<dbReference type="Gene3D" id="3.20.20.140">
    <property type="entry name" value="Metal-dependent hydrolases"/>
    <property type="match status" value="1"/>
</dbReference>
<proteinExistence type="inferred from homology"/>
<evidence type="ECO:0000256" key="4">
    <source>
        <dbReference type="HAMAP-Rule" id="MF_01281"/>
    </source>
</evidence>
<feature type="binding site" evidence="4">
    <location>
        <position position="88"/>
    </location>
    <ligand>
        <name>Zn(2+)</name>
        <dbReference type="ChEBI" id="CHEBI:29105"/>
    </ligand>
</feature>
<dbReference type="InterPro" id="IPR023512">
    <property type="entry name" value="Deaminase_MtaD/DadD"/>
</dbReference>
<dbReference type="EC" id="3.5.4.28" evidence="4"/>